<proteinExistence type="predicted"/>
<protein>
    <submittedName>
        <fullName evidence="1">54_t:CDS:1</fullName>
    </submittedName>
</protein>
<reference evidence="1" key="1">
    <citation type="submission" date="2021-06" db="EMBL/GenBank/DDBJ databases">
        <authorList>
            <person name="Kallberg Y."/>
            <person name="Tangrot J."/>
            <person name="Rosling A."/>
        </authorList>
    </citation>
    <scope>NUCLEOTIDE SEQUENCE</scope>
    <source>
        <strain evidence="1">CL356</strain>
    </source>
</reference>
<feature type="non-terminal residue" evidence="1">
    <location>
        <position position="1"/>
    </location>
</feature>
<evidence type="ECO:0000313" key="2">
    <source>
        <dbReference type="Proteomes" id="UP000789525"/>
    </source>
</evidence>
<evidence type="ECO:0000313" key="1">
    <source>
        <dbReference type="EMBL" id="CAG8729408.1"/>
    </source>
</evidence>
<sequence>GFYDTPMAFASFTGGEVYSLVSVLYELQKLKLNNDPHAPGPLPINADLSFAIREAYSIINPDE</sequence>
<keyword evidence="2" id="KW-1185">Reference proteome</keyword>
<accession>A0ACA9PY32</accession>
<dbReference type="EMBL" id="CAJVPT010042111">
    <property type="protein sequence ID" value="CAG8729408.1"/>
    <property type="molecule type" value="Genomic_DNA"/>
</dbReference>
<name>A0ACA9PY32_9GLOM</name>
<feature type="non-terminal residue" evidence="1">
    <location>
        <position position="63"/>
    </location>
</feature>
<comment type="caution">
    <text evidence="1">The sequence shown here is derived from an EMBL/GenBank/DDBJ whole genome shotgun (WGS) entry which is preliminary data.</text>
</comment>
<gene>
    <name evidence="1" type="ORF">ACOLOM_LOCUS11547</name>
</gene>
<organism evidence="1 2">
    <name type="scientific">Acaulospora colombiana</name>
    <dbReference type="NCBI Taxonomy" id="27376"/>
    <lineage>
        <taxon>Eukaryota</taxon>
        <taxon>Fungi</taxon>
        <taxon>Fungi incertae sedis</taxon>
        <taxon>Mucoromycota</taxon>
        <taxon>Glomeromycotina</taxon>
        <taxon>Glomeromycetes</taxon>
        <taxon>Diversisporales</taxon>
        <taxon>Acaulosporaceae</taxon>
        <taxon>Acaulospora</taxon>
    </lineage>
</organism>
<dbReference type="Proteomes" id="UP000789525">
    <property type="component" value="Unassembled WGS sequence"/>
</dbReference>